<feature type="domain" description="N-acetyltransferase" evidence="4">
    <location>
        <begin position="188"/>
        <end position="343"/>
    </location>
</feature>
<keyword evidence="2 5" id="KW-0808">Transferase</keyword>
<evidence type="ECO:0000256" key="2">
    <source>
        <dbReference type="ARBA" id="ARBA00022679"/>
    </source>
</evidence>
<dbReference type="Gene3D" id="3.40.630.30">
    <property type="match status" value="1"/>
</dbReference>
<comment type="similarity">
    <text evidence="1">Belongs to the acetyltransferase family.</text>
</comment>
<dbReference type="GO" id="GO:0004145">
    <property type="term" value="F:diamine N-acetyltransferase activity"/>
    <property type="evidence" value="ECO:0007669"/>
    <property type="project" value="UniProtKB-EC"/>
</dbReference>
<dbReference type="InterPro" id="IPR051016">
    <property type="entry name" value="Diverse_Substrate_AcTransf"/>
</dbReference>
<name>A0A1Z5K3U0_FISSO</name>
<evidence type="ECO:0000256" key="3">
    <source>
        <dbReference type="ARBA" id="ARBA00023315"/>
    </source>
</evidence>
<protein>
    <submittedName>
        <fullName evidence="5">Diamine N-acetyltransferase</fullName>
        <ecNumber evidence="5">2.3.1.57</ecNumber>
    </submittedName>
</protein>
<dbReference type="Proteomes" id="UP000198406">
    <property type="component" value="Unassembled WGS sequence"/>
</dbReference>
<organism evidence="5 6">
    <name type="scientific">Fistulifera solaris</name>
    <name type="common">Oleaginous diatom</name>
    <dbReference type="NCBI Taxonomy" id="1519565"/>
    <lineage>
        <taxon>Eukaryota</taxon>
        <taxon>Sar</taxon>
        <taxon>Stramenopiles</taxon>
        <taxon>Ochrophyta</taxon>
        <taxon>Bacillariophyta</taxon>
        <taxon>Bacillariophyceae</taxon>
        <taxon>Bacillariophycidae</taxon>
        <taxon>Naviculales</taxon>
        <taxon>Naviculaceae</taxon>
        <taxon>Fistulifera</taxon>
    </lineage>
</organism>
<dbReference type="InterPro" id="IPR000182">
    <property type="entry name" value="GNAT_dom"/>
</dbReference>
<dbReference type="EC" id="2.3.1.57" evidence="5"/>
<dbReference type="FunFam" id="3.40.630.30:FF:000064">
    <property type="entry name" value="GNAT family acetyltransferase"/>
    <property type="match status" value="1"/>
</dbReference>
<dbReference type="Pfam" id="PF00583">
    <property type="entry name" value="Acetyltransf_1"/>
    <property type="match status" value="1"/>
</dbReference>
<sequence length="356" mass="40439">MGTETDYPQLTKGLIMEVIDRVCDRLNVENTKWQLTRDIRLDLKDGGDYLYGLVAKAPEGTDMTDILTTFYLAYSTWNGRVLYIDERYRGADNVLKLHLRRALACIAVQLQCNRLTWQHYAEDDGEPFYPESTIPETLHGWLTLHWQAGSMRSFLSKHGISIMSQDNGVLNLEDTISKVLGNIRHESYQVRLATEEDLPHICRLVQGLADFEKEYDAVHVTAEHYRADGFRSKKLFHCLLLDHVSADKEIYTCGMAFHYLGATANDGLFLYLEDLFIEEQYRKNGAGTLLMKALASVGCVLNCSRLVWQALDWNTPALAFYGKLGAKVEEGLLTTRYMNEALDAFCASPQGSNRLN</sequence>
<evidence type="ECO:0000313" key="6">
    <source>
        <dbReference type="Proteomes" id="UP000198406"/>
    </source>
</evidence>
<dbReference type="EMBL" id="BDSP01000153">
    <property type="protein sequence ID" value="GAX20923.1"/>
    <property type="molecule type" value="Genomic_DNA"/>
</dbReference>
<dbReference type="PANTHER" id="PTHR10545">
    <property type="entry name" value="DIAMINE N-ACETYLTRANSFERASE"/>
    <property type="match status" value="1"/>
</dbReference>
<accession>A0A1Z5K3U0</accession>
<dbReference type="PANTHER" id="PTHR10545:SF29">
    <property type="entry name" value="GH14572P-RELATED"/>
    <property type="match status" value="1"/>
</dbReference>
<keyword evidence="6" id="KW-1185">Reference proteome</keyword>
<dbReference type="OrthoDB" id="7305308at2759"/>
<gene>
    <name evidence="5" type="ORF">FisN_1Lh420</name>
</gene>
<comment type="caution">
    <text evidence="5">The sequence shown here is derived from an EMBL/GenBank/DDBJ whole genome shotgun (WGS) entry which is preliminary data.</text>
</comment>
<dbReference type="SUPFAM" id="SSF55729">
    <property type="entry name" value="Acyl-CoA N-acyltransferases (Nat)"/>
    <property type="match status" value="1"/>
</dbReference>
<evidence type="ECO:0000259" key="4">
    <source>
        <dbReference type="PROSITE" id="PS51186"/>
    </source>
</evidence>
<reference evidence="5 6" key="1">
    <citation type="journal article" date="2015" name="Plant Cell">
        <title>Oil accumulation by the oleaginous diatom Fistulifera solaris as revealed by the genome and transcriptome.</title>
        <authorList>
            <person name="Tanaka T."/>
            <person name="Maeda Y."/>
            <person name="Veluchamy A."/>
            <person name="Tanaka M."/>
            <person name="Abida H."/>
            <person name="Marechal E."/>
            <person name="Bowler C."/>
            <person name="Muto M."/>
            <person name="Sunaga Y."/>
            <person name="Tanaka M."/>
            <person name="Yoshino T."/>
            <person name="Taniguchi T."/>
            <person name="Fukuda Y."/>
            <person name="Nemoto M."/>
            <person name="Matsumoto M."/>
            <person name="Wong P.S."/>
            <person name="Aburatani S."/>
            <person name="Fujibuchi W."/>
        </authorList>
    </citation>
    <scope>NUCLEOTIDE SEQUENCE [LARGE SCALE GENOMIC DNA]</scope>
    <source>
        <strain evidence="5 6">JPCC DA0580</strain>
    </source>
</reference>
<dbReference type="InParanoid" id="A0A1Z5K3U0"/>
<dbReference type="AlphaFoldDB" id="A0A1Z5K3U0"/>
<proteinExistence type="inferred from homology"/>
<dbReference type="InterPro" id="IPR016181">
    <property type="entry name" value="Acyl_CoA_acyltransferase"/>
</dbReference>
<keyword evidence="3 5" id="KW-0012">Acyltransferase</keyword>
<evidence type="ECO:0000256" key="1">
    <source>
        <dbReference type="ARBA" id="ARBA00008694"/>
    </source>
</evidence>
<dbReference type="PROSITE" id="PS51186">
    <property type="entry name" value="GNAT"/>
    <property type="match status" value="1"/>
</dbReference>
<evidence type="ECO:0000313" key="5">
    <source>
        <dbReference type="EMBL" id="GAX20923.1"/>
    </source>
</evidence>